<dbReference type="PROSITE" id="PS50056">
    <property type="entry name" value="TYR_PHOSPHATASE_2"/>
    <property type="match status" value="1"/>
</dbReference>
<evidence type="ECO:0000256" key="1">
    <source>
        <dbReference type="ARBA" id="ARBA00009649"/>
    </source>
</evidence>
<dbReference type="AlphaFoldDB" id="A0AA38R9T3"/>
<dbReference type="GO" id="GO:0062026">
    <property type="term" value="P:negative regulation of SCF-dependent proteasomal ubiquitin-dependent catabolic process"/>
    <property type="evidence" value="ECO:0007669"/>
    <property type="project" value="TreeGrafter"/>
</dbReference>
<evidence type="ECO:0000259" key="3">
    <source>
        <dbReference type="PROSITE" id="PS50056"/>
    </source>
</evidence>
<dbReference type="InterPro" id="IPR000340">
    <property type="entry name" value="Dual-sp_phosphatase_cat-dom"/>
</dbReference>
<gene>
    <name evidence="4" type="ORF">NKR23_g8279</name>
</gene>
<evidence type="ECO:0000256" key="2">
    <source>
        <dbReference type="SAM" id="MobiDB-lite"/>
    </source>
</evidence>
<proteinExistence type="inferred from homology"/>
<name>A0AA38R9T3_9PEZI</name>
<dbReference type="Gene3D" id="3.90.190.10">
    <property type="entry name" value="Protein tyrosine phosphatase superfamily"/>
    <property type="match status" value="1"/>
</dbReference>
<dbReference type="GO" id="GO:0070372">
    <property type="term" value="P:regulation of ERK1 and ERK2 cascade"/>
    <property type="evidence" value="ECO:0007669"/>
    <property type="project" value="TreeGrafter"/>
</dbReference>
<dbReference type="InterPro" id="IPR020422">
    <property type="entry name" value="TYR_PHOSPHATASE_DUAL_dom"/>
</dbReference>
<dbReference type="PANTHER" id="PTHR46588">
    <property type="entry name" value="SERINE/THREONINE/TYROSINE-INTERACTING PROTEIN"/>
    <property type="match status" value="1"/>
</dbReference>
<dbReference type="GO" id="GO:0005737">
    <property type="term" value="C:cytoplasm"/>
    <property type="evidence" value="ECO:0007669"/>
    <property type="project" value="TreeGrafter"/>
</dbReference>
<dbReference type="InterPro" id="IPR052449">
    <property type="entry name" value="STYX-Interacting_Phosphatase"/>
</dbReference>
<organism evidence="4 5">
    <name type="scientific">Pleurostoma richardsiae</name>
    <dbReference type="NCBI Taxonomy" id="41990"/>
    <lineage>
        <taxon>Eukaryota</taxon>
        <taxon>Fungi</taxon>
        <taxon>Dikarya</taxon>
        <taxon>Ascomycota</taxon>
        <taxon>Pezizomycotina</taxon>
        <taxon>Sordariomycetes</taxon>
        <taxon>Sordariomycetidae</taxon>
        <taxon>Calosphaeriales</taxon>
        <taxon>Pleurostomataceae</taxon>
        <taxon>Pleurostoma</taxon>
    </lineage>
</organism>
<dbReference type="GO" id="GO:0140096">
    <property type="term" value="F:catalytic activity, acting on a protein"/>
    <property type="evidence" value="ECO:0007669"/>
    <property type="project" value="UniProtKB-ARBA"/>
</dbReference>
<sequence length="340" mass="37951">MDLEESGFVFGTSRPAAPYVNRPPSPPHIHVPSVTAEGISAMQISPSFDNVEDTLLLTKEDLSIITQNKPQVAREDSKPWEYKLRRTAQPILEDWLYLGPSNVAKDTAFLMKEGITMLLGARDARMAEARLMSVEKTAKELNLETAYIDVAGIQDLSKNFDAAVRKINDHLLRVYRSQAVQHPQADSQPQEGQIVIDTANFKRGKVLVYCETGNDRSAAVVAAYIMSVFGMDLVPTLQFIGLQRFCTNFDDETKNWLNSYAGILHARRSVAMAHQEDENAMGSRGHVPPMPSRKRDLVDMMGQDENGITDGDPAHDRDRYLNRDPFVPFLEDPDVSMGGN</sequence>
<dbReference type="Pfam" id="PF00782">
    <property type="entry name" value="DSPc"/>
    <property type="match status" value="1"/>
</dbReference>
<evidence type="ECO:0000313" key="5">
    <source>
        <dbReference type="Proteomes" id="UP001174694"/>
    </source>
</evidence>
<feature type="domain" description="Tyrosine specific protein phosphatases" evidence="3">
    <location>
        <begin position="158"/>
        <end position="244"/>
    </location>
</feature>
<dbReference type="GO" id="GO:0005654">
    <property type="term" value="C:nucleoplasm"/>
    <property type="evidence" value="ECO:0007669"/>
    <property type="project" value="TreeGrafter"/>
</dbReference>
<dbReference type="SMART" id="SM00195">
    <property type="entry name" value="DSPc"/>
    <property type="match status" value="1"/>
</dbReference>
<dbReference type="GO" id="GO:1990444">
    <property type="term" value="F:F-box domain binding"/>
    <property type="evidence" value="ECO:0007669"/>
    <property type="project" value="TreeGrafter"/>
</dbReference>
<keyword evidence="5" id="KW-1185">Reference proteome</keyword>
<evidence type="ECO:0000313" key="4">
    <source>
        <dbReference type="EMBL" id="KAJ9138897.1"/>
    </source>
</evidence>
<accession>A0AA38R9T3</accession>
<dbReference type="SUPFAM" id="SSF52799">
    <property type="entry name" value="(Phosphotyrosine protein) phosphatases II"/>
    <property type="match status" value="1"/>
</dbReference>
<dbReference type="PANTHER" id="PTHR46588:SF1">
    <property type="entry name" value="SERINE_THREONINE_TYROSINE-INTERACTING PROTEIN"/>
    <property type="match status" value="1"/>
</dbReference>
<feature type="compositionally biased region" description="Basic and acidic residues" evidence="2">
    <location>
        <begin position="312"/>
        <end position="322"/>
    </location>
</feature>
<dbReference type="CDD" id="cd14498">
    <property type="entry name" value="DSP"/>
    <property type="match status" value="1"/>
</dbReference>
<protein>
    <submittedName>
        <fullName evidence="4">Dual specificity phosphatase</fullName>
    </submittedName>
</protein>
<dbReference type="InterPro" id="IPR029021">
    <property type="entry name" value="Prot-tyrosine_phosphatase-like"/>
</dbReference>
<dbReference type="InterPro" id="IPR000387">
    <property type="entry name" value="Tyr_Pase_dom"/>
</dbReference>
<reference evidence="4" key="1">
    <citation type="submission" date="2022-07" db="EMBL/GenBank/DDBJ databases">
        <title>Fungi with potential for degradation of polypropylene.</title>
        <authorList>
            <person name="Gostincar C."/>
        </authorList>
    </citation>
    <scope>NUCLEOTIDE SEQUENCE</scope>
    <source>
        <strain evidence="4">EXF-13308</strain>
    </source>
</reference>
<dbReference type="Proteomes" id="UP001174694">
    <property type="component" value="Unassembled WGS sequence"/>
</dbReference>
<comment type="caution">
    <text evidence="4">The sequence shown here is derived from an EMBL/GenBank/DDBJ whole genome shotgun (WGS) entry which is preliminary data.</text>
</comment>
<feature type="region of interest" description="Disordered" evidence="2">
    <location>
        <begin position="302"/>
        <end position="340"/>
    </location>
</feature>
<comment type="similarity">
    <text evidence="1">Belongs to the protein-tyrosine phosphatase family. Non-receptor class subfamily.</text>
</comment>
<dbReference type="EMBL" id="JANBVO010000028">
    <property type="protein sequence ID" value="KAJ9138897.1"/>
    <property type="molecule type" value="Genomic_DNA"/>
</dbReference>